<dbReference type="AlphaFoldDB" id="A0A7W8X821"/>
<reference evidence="1 2" key="1">
    <citation type="submission" date="2020-08" db="EMBL/GenBank/DDBJ databases">
        <title>Genomic Encyclopedia of Type Strains, Phase IV (KMG-V): Genome sequencing to study the core and pangenomes of soil and plant-associated prokaryotes.</title>
        <authorList>
            <person name="Whitman W."/>
        </authorList>
    </citation>
    <scope>NUCLEOTIDE SEQUENCE [LARGE SCALE GENOMIC DNA]</scope>
    <source>
        <strain evidence="1 2">SEMIA 4084</strain>
    </source>
</reference>
<comment type="caution">
    <text evidence="1">The sequence shown here is derived from an EMBL/GenBank/DDBJ whole genome shotgun (WGS) entry which is preliminary data.</text>
</comment>
<gene>
    <name evidence="1" type="ORF">GGD55_002418</name>
</gene>
<evidence type="ECO:0000313" key="1">
    <source>
        <dbReference type="EMBL" id="MBB5535714.1"/>
    </source>
</evidence>
<protein>
    <submittedName>
        <fullName evidence="1">Uncharacterized protein</fullName>
    </submittedName>
</protein>
<organism evidence="1 2">
    <name type="scientific">Rhizobium giardinii</name>
    <dbReference type="NCBI Taxonomy" id="56731"/>
    <lineage>
        <taxon>Bacteria</taxon>
        <taxon>Pseudomonadati</taxon>
        <taxon>Pseudomonadota</taxon>
        <taxon>Alphaproteobacteria</taxon>
        <taxon>Hyphomicrobiales</taxon>
        <taxon>Rhizobiaceae</taxon>
        <taxon>Rhizobium/Agrobacterium group</taxon>
        <taxon>Rhizobium</taxon>
    </lineage>
</organism>
<name>A0A7W8X821_9HYPH</name>
<sequence>MVAPPGAGGEALCIGTSTDDQPWESLDASGGAQRFVSYQQPQYSRMVAAAEVLLGGILSLAKTL</sequence>
<evidence type="ECO:0000313" key="2">
    <source>
        <dbReference type="Proteomes" id="UP000585507"/>
    </source>
</evidence>
<dbReference type="EMBL" id="JACHBK010000005">
    <property type="protein sequence ID" value="MBB5535714.1"/>
    <property type="molecule type" value="Genomic_DNA"/>
</dbReference>
<accession>A0A7W8X821</accession>
<dbReference type="Proteomes" id="UP000585507">
    <property type="component" value="Unassembled WGS sequence"/>
</dbReference>
<keyword evidence="2" id="KW-1185">Reference proteome</keyword>
<proteinExistence type="predicted"/>